<dbReference type="AlphaFoldDB" id="A0A2G4EX64"/>
<gene>
    <name evidence="2" type="ORF">CP500_019830</name>
</gene>
<reference evidence="2" key="1">
    <citation type="submission" date="2017-10" db="EMBL/GenBank/DDBJ databases">
        <title>Draft genome sequence of the planktic cyanobacteria Tychonema bourrellyi isolated from alpine lentic freshwater.</title>
        <authorList>
            <person name="Tett A."/>
            <person name="Armanini F."/>
            <person name="Asnicar F."/>
            <person name="Boscaini A."/>
            <person name="Pasolli E."/>
            <person name="Zolfo M."/>
            <person name="Donati C."/>
            <person name="Salmaso N."/>
            <person name="Segata N."/>
        </authorList>
    </citation>
    <scope>NUCLEOTIDE SEQUENCE</scope>
    <source>
        <strain evidence="2">FEM_GT703</strain>
    </source>
</reference>
<comment type="caution">
    <text evidence="2">The sequence shown here is derived from an EMBL/GenBank/DDBJ whole genome shotgun (WGS) entry which is preliminary data.</text>
</comment>
<dbReference type="Proteomes" id="UP000226442">
    <property type="component" value="Unassembled WGS sequence"/>
</dbReference>
<evidence type="ECO:0000313" key="2">
    <source>
        <dbReference type="EMBL" id="PHX53737.1"/>
    </source>
</evidence>
<dbReference type="PROSITE" id="PS51462">
    <property type="entry name" value="NUDIX"/>
    <property type="match status" value="1"/>
</dbReference>
<dbReference type="Pfam" id="PF00293">
    <property type="entry name" value="NUDIX"/>
    <property type="match status" value="1"/>
</dbReference>
<protein>
    <submittedName>
        <fullName evidence="2">NUDIX domain-containing protein</fullName>
    </submittedName>
</protein>
<dbReference type="InterPro" id="IPR000086">
    <property type="entry name" value="NUDIX_hydrolase_dom"/>
</dbReference>
<proteinExistence type="predicted"/>
<accession>A0A2G4EX64</accession>
<sequence>MAREPISTWYFTLVVVHLENRFLLVQERKYDQQWYLPAGRVEKGESLLEAALRNTVEEGGISVIIEGILRVEHTVMPRGNVRLRVIFVARPEDKTPPKSKPDEHTLCAGWYSLKELDQLSLRGEEVREIFDYMASGAPIYPIDLLSQEGAPFKMHRYRW</sequence>
<dbReference type="GO" id="GO:0044716">
    <property type="term" value="F:8-oxo-GDP phosphatase activity"/>
    <property type="evidence" value="ECO:0007669"/>
    <property type="project" value="TreeGrafter"/>
</dbReference>
<dbReference type="GO" id="GO:0044715">
    <property type="term" value="F:8-oxo-dGDP phosphatase activity"/>
    <property type="evidence" value="ECO:0007669"/>
    <property type="project" value="TreeGrafter"/>
</dbReference>
<dbReference type="PANTHER" id="PTHR22769:SF56">
    <property type="entry name" value="8-OXO-DGDP PHOSPHATASE NUDT18"/>
    <property type="match status" value="1"/>
</dbReference>
<evidence type="ECO:0000259" key="1">
    <source>
        <dbReference type="PROSITE" id="PS51462"/>
    </source>
</evidence>
<evidence type="ECO:0000313" key="3">
    <source>
        <dbReference type="Proteomes" id="UP000226442"/>
    </source>
</evidence>
<dbReference type="EMBL" id="NXIB02000158">
    <property type="protein sequence ID" value="PHX53737.1"/>
    <property type="molecule type" value="Genomic_DNA"/>
</dbReference>
<keyword evidence="3" id="KW-1185">Reference proteome</keyword>
<dbReference type="RefSeq" id="WP_096830090.1">
    <property type="nucleotide sequence ID" value="NZ_NXIB02000158.1"/>
</dbReference>
<dbReference type="SUPFAM" id="SSF55811">
    <property type="entry name" value="Nudix"/>
    <property type="match status" value="1"/>
</dbReference>
<dbReference type="InterPro" id="IPR015797">
    <property type="entry name" value="NUDIX_hydrolase-like_dom_sf"/>
</dbReference>
<name>A0A2G4EX64_9CYAN</name>
<dbReference type="Gene3D" id="3.90.79.10">
    <property type="entry name" value="Nucleoside Triphosphate Pyrophosphohydrolase"/>
    <property type="match status" value="1"/>
</dbReference>
<organism evidence="2 3">
    <name type="scientific">Tychonema bourrellyi FEM_GT703</name>
    <dbReference type="NCBI Taxonomy" id="2040638"/>
    <lineage>
        <taxon>Bacteria</taxon>
        <taxon>Bacillati</taxon>
        <taxon>Cyanobacteriota</taxon>
        <taxon>Cyanophyceae</taxon>
        <taxon>Oscillatoriophycideae</taxon>
        <taxon>Oscillatoriales</taxon>
        <taxon>Microcoleaceae</taxon>
        <taxon>Tychonema</taxon>
    </lineage>
</organism>
<feature type="domain" description="Nudix hydrolase" evidence="1">
    <location>
        <begin position="1"/>
        <end position="134"/>
    </location>
</feature>
<dbReference type="PANTHER" id="PTHR22769">
    <property type="entry name" value="MUTT/NUDIX HYDROLASE"/>
    <property type="match status" value="1"/>
</dbReference>
<dbReference type="OrthoDB" id="9800077at2"/>